<comment type="caution">
    <text evidence="1">The sequence shown here is derived from an EMBL/GenBank/DDBJ whole genome shotgun (WGS) entry which is preliminary data.</text>
</comment>
<dbReference type="Proteomes" id="UP001257739">
    <property type="component" value="Unassembled WGS sequence"/>
</dbReference>
<dbReference type="RefSeq" id="WP_309967502.1">
    <property type="nucleotide sequence ID" value="NZ_JAVDWH010000001.1"/>
</dbReference>
<gene>
    <name evidence="1" type="ORF">J2X11_001011</name>
</gene>
<evidence type="ECO:0008006" key="3">
    <source>
        <dbReference type="Google" id="ProtNLM"/>
    </source>
</evidence>
<sequence length="240" mass="25494">MQVSLEVLDVRIDVELPTSVDPRVKDQVEWAWQHCLARSGGLAARRVAWRGHDSATGMHLLSQDVTRAAIDARAGQAVMLHAAAIANPDSGAALAVVGASGAGKTTWVQANGGNRRYISDEAVLITSDLQIFGIPKPLSLGHYGIKEQVAPVEFGLSEANGTEYLAGLWILDRDDAATTLLEDVEILDALPLLAQQASYLNALAQPLHQLAAVVSGSGGLRRARYREASDLSELVAESLA</sequence>
<protein>
    <recommendedName>
        <fullName evidence="3">ATP-binding protein</fullName>
    </recommendedName>
</protein>
<organism evidence="1 2">
    <name type="scientific">Aeromicrobium panaciterrae</name>
    <dbReference type="NCBI Taxonomy" id="363861"/>
    <lineage>
        <taxon>Bacteria</taxon>
        <taxon>Bacillati</taxon>
        <taxon>Actinomycetota</taxon>
        <taxon>Actinomycetes</taxon>
        <taxon>Propionibacteriales</taxon>
        <taxon>Nocardioidaceae</taxon>
        <taxon>Aeromicrobium</taxon>
    </lineage>
</organism>
<evidence type="ECO:0000313" key="2">
    <source>
        <dbReference type="Proteomes" id="UP001257739"/>
    </source>
</evidence>
<keyword evidence="2" id="KW-1185">Reference proteome</keyword>
<name>A0ABU1ULW1_9ACTN</name>
<accession>A0ABU1ULW1</accession>
<reference evidence="1 2" key="1">
    <citation type="submission" date="2023-07" db="EMBL/GenBank/DDBJ databases">
        <title>Sorghum-associated microbial communities from plants grown in Nebraska, USA.</title>
        <authorList>
            <person name="Schachtman D."/>
        </authorList>
    </citation>
    <scope>NUCLEOTIDE SEQUENCE [LARGE SCALE GENOMIC DNA]</scope>
    <source>
        <strain evidence="1 2">BE248</strain>
    </source>
</reference>
<evidence type="ECO:0000313" key="1">
    <source>
        <dbReference type="EMBL" id="MDR7086172.1"/>
    </source>
</evidence>
<proteinExistence type="predicted"/>
<dbReference type="EMBL" id="JAVDWH010000001">
    <property type="protein sequence ID" value="MDR7086172.1"/>
    <property type="molecule type" value="Genomic_DNA"/>
</dbReference>